<accession>A0ABQ7TR49</accession>
<dbReference type="EMBL" id="JAIVGD010000028">
    <property type="protein sequence ID" value="KAH0737127.1"/>
    <property type="molecule type" value="Genomic_DNA"/>
</dbReference>
<feature type="chain" id="PRO_5046930013" evidence="1">
    <location>
        <begin position="19"/>
        <end position="77"/>
    </location>
</feature>
<name>A0ABQ7TR49_SOLTU</name>
<keyword evidence="1" id="KW-0732">Signal</keyword>
<keyword evidence="3" id="KW-1185">Reference proteome</keyword>
<feature type="signal peptide" evidence="1">
    <location>
        <begin position="1"/>
        <end position="18"/>
    </location>
</feature>
<dbReference type="Proteomes" id="UP000826656">
    <property type="component" value="Unassembled WGS sequence"/>
</dbReference>
<protein>
    <submittedName>
        <fullName evidence="2">Uncharacterized protein</fullName>
    </submittedName>
</protein>
<reference evidence="2 3" key="1">
    <citation type="journal article" date="2021" name="bioRxiv">
        <title>Chromosome-scale and haplotype-resolved genome assembly of a tetraploid potato cultivar.</title>
        <authorList>
            <person name="Sun H."/>
            <person name="Jiao W.-B."/>
            <person name="Krause K."/>
            <person name="Campoy J.A."/>
            <person name="Goel M."/>
            <person name="Folz-Donahue K."/>
            <person name="Kukat C."/>
            <person name="Huettel B."/>
            <person name="Schneeberger K."/>
        </authorList>
    </citation>
    <scope>NUCLEOTIDE SEQUENCE [LARGE SCALE GENOMIC DNA]</scope>
    <source>
        <strain evidence="2">SolTubOtavaFocal</strain>
        <tissue evidence="2">Leaves</tissue>
    </source>
</reference>
<evidence type="ECO:0000313" key="3">
    <source>
        <dbReference type="Proteomes" id="UP000826656"/>
    </source>
</evidence>
<evidence type="ECO:0000313" key="2">
    <source>
        <dbReference type="EMBL" id="KAH0737127.1"/>
    </source>
</evidence>
<sequence>MLFLIALLSSDVESLICALQYLKRGECKYDRKALKRLHNEQLLNFDCISLWEWKQHRRGEDYARAVLTRVNSVYIQS</sequence>
<comment type="caution">
    <text evidence="2">The sequence shown here is derived from an EMBL/GenBank/DDBJ whole genome shotgun (WGS) entry which is preliminary data.</text>
</comment>
<gene>
    <name evidence="2" type="ORF">KY290_035832</name>
</gene>
<organism evidence="2 3">
    <name type="scientific">Solanum tuberosum</name>
    <name type="common">Potato</name>
    <dbReference type="NCBI Taxonomy" id="4113"/>
    <lineage>
        <taxon>Eukaryota</taxon>
        <taxon>Viridiplantae</taxon>
        <taxon>Streptophyta</taxon>
        <taxon>Embryophyta</taxon>
        <taxon>Tracheophyta</taxon>
        <taxon>Spermatophyta</taxon>
        <taxon>Magnoliopsida</taxon>
        <taxon>eudicotyledons</taxon>
        <taxon>Gunneridae</taxon>
        <taxon>Pentapetalae</taxon>
        <taxon>asterids</taxon>
        <taxon>lamiids</taxon>
        <taxon>Solanales</taxon>
        <taxon>Solanaceae</taxon>
        <taxon>Solanoideae</taxon>
        <taxon>Solaneae</taxon>
        <taxon>Solanum</taxon>
    </lineage>
</organism>
<proteinExistence type="predicted"/>
<evidence type="ECO:0000256" key="1">
    <source>
        <dbReference type="SAM" id="SignalP"/>
    </source>
</evidence>